<organism evidence="1 2">
    <name type="scientific">Erwinia psidii</name>
    <dbReference type="NCBI Taxonomy" id="69224"/>
    <lineage>
        <taxon>Bacteria</taxon>
        <taxon>Pseudomonadati</taxon>
        <taxon>Pseudomonadota</taxon>
        <taxon>Gammaproteobacteria</taxon>
        <taxon>Enterobacterales</taxon>
        <taxon>Erwiniaceae</taxon>
        <taxon>Erwinia</taxon>
    </lineage>
</organism>
<accession>A0A3N6SH57</accession>
<dbReference type="OrthoDB" id="6629090at2"/>
<sequence length="230" mass="26488">MSKRSEIIDPSEYRKGVTGLMYTELLGWIDLGHALGGDITRTLSKFRQGEMSRKPYYLVQYEQIMRAGKFATGRYIGWNIKRGRSQHEIHSILLAMVMRTAVLFENWQAQPWFSWYTDSGFSGEDLVSDLLGFYSVVRPMNYINMIQPVSKEAALRRWDHYGPIGNFKNKGFKPLLFPDPAIENVPLTPYKANLPGFMTAITPFTDFRSGIVRIIDKASILNEYRGFRIP</sequence>
<evidence type="ECO:0000313" key="1">
    <source>
        <dbReference type="EMBL" id="RQM36876.1"/>
    </source>
</evidence>
<keyword evidence="2" id="KW-1185">Reference proteome</keyword>
<protein>
    <recommendedName>
        <fullName evidence="3">DUF4056 domain-containing protein</fullName>
    </recommendedName>
</protein>
<proteinExistence type="predicted"/>
<reference evidence="1 2" key="1">
    <citation type="submission" date="2018-10" db="EMBL/GenBank/DDBJ databases">
        <title>Draft genome sequence for the type isolate of Erwinia psidii, agent causal of bacterial blight in guava (Psidium guajava) and wilt and die-back of Eucalyptus spp.</title>
        <authorList>
            <person name="Hermenegildo P.S."/>
            <person name="Santos S.A."/>
            <person name="Guimaraes L.M.S."/>
            <person name="Vidigal P.M.P."/>
            <person name="Pereira I.C."/>
            <person name="Badel J.L."/>
            <person name="Alfenas-Zerbini P."/>
            <person name="Ferreira M.A.S.V."/>
            <person name="Alfenas A.C."/>
        </authorList>
    </citation>
    <scope>NUCLEOTIDE SEQUENCE [LARGE SCALE GENOMIC DNA]</scope>
    <source>
        <strain evidence="1 2">IBSBF 435</strain>
    </source>
</reference>
<dbReference type="AlphaFoldDB" id="A0A3N6SH57"/>
<evidence type="ECO:0008006" key="3">
    <source>
        <dbReference type="Google" id="ProtNLM"/>
    </source>
</evidence>
<dbReference type="EMBL" id="RHHM01000016">
    <property type="protein sequence ID" value="RQM36876.1"/>
    <property type="molecule type" value="Genomic_DNA"/>
</dbReference>
<dbReference type="RefSeq" id="WP_124234409.1">
    <property type="nucleotide sequence ID" value="NZ_RHHM01000016.1"/>
</dbReference>
<evidence type="ECO:0000313" key="2">
    <source>
        <dbReference type="Proteomes" id="UP000279457"/>
    </source>
</evidence>
<dbReference type="Proteomes" id="UP000279457">
    <property type="component" value="Unassembled WGS sequence"/>
</dbReference>
<name>A0A3N6SH57_9GAMM</name>
<comment type="caution">
    <text evidence="1">The sequence shown here is derived from an EMBL/GenBank/DDBJ whole genome shotgun (WGS) entry which is preliminary data.</text>
</comment>
<gene>
    <name evidence="1" type="ORF">EB241_18085</name>
</gene>